<keyword evidence="4 11" id="KW-0227">DNA damage</keyword>
<dbReference type="InterPro" id="IPR007696">
    <property type="entry name" value="DNA_mismatch_repair_MutS_core"/>
</dbReference>
<dbReference type="GO" id="GO:0140664">
    <property type="term" value="F:ATP-dependent DNA damage sensor activity"/>
    <property type="evidence" value="ECO:0007669"/>
    <property type="project" value="InterPro"/>
</dbReference>
<dbReference type="SUPFAM" id="SSF55271">
    <property type="entry name" value="DNA repair protein MutS, domain I"/>
    <property type="match status" value="1"/>
</dbReference>
<keyword evidence="7 11" id="KW-0234">DNA repair</keyword>
<evidence type="ECO:0000256" key="6">
    <source>
        <dbReference type="ARBA" id="ARBA00023125"/>
    </source>
</evidence>
<dbReference type="InterPro" id="IPR007861">
    <property type="entry name" value="DNA_mismatch_repair_MutS_clamp"/>
</dbReference>
<evidence type="ECO:0000256" key="12">
    <source>
        <dbReference type="SAM" id="MobiDB-lite"/>
    </source>
</evidence>
<dbReference type="InterPro" id="IPR027417">
    <property type="entry name" value="P-loop_NTPase"/>
</dbReference>
<dbReference type="InParanoid" id="A0A1D2VSI6"/>
<dbReference type="InterPro" id="IPR016151">
    <property type="entry name" value="DNA_mismatch_repair_MutS_N"/>
</dbReference>
<comment type="function">
    <text evidence="9">Component of the post-replicative DNA mismatch repair system (MMR). Heterodimerizes with MSH2 to form MutS beta, which binds to DNA mismatches thereby initiating DNA repair. MSH3 provides substrate-binding and substrate specificity to the complex. When bound, the MutS beta heterodimer bends the DNA helix and shields approximately 20 base pairs. Acts mainly to repair insertion-deletion loops (IDLs) from 2 to 13 nucleotides in size, but can also repair base-base and single insertion-deletion mismatches that occur during replication. After mismatch binding, forms a ternary complex with the MutL alpha heterodimer, which is thought to be responsible for directing the downstream MMR events, including strand discrimination, excision, and resynthesis. ATP binding and hydrolysis play a pivotal role in mismatch repair functions.</text>
</comment>
<dbReference type="GO" id="GO:0005524">
    <property type="term" value="F:ATP binding"/>
    <property type="evidence" value="ECO:0007669"/>
    <property type="project" value="UniProtKB-UniRule"/>
</dbReference>
<dbReference type="GO" id="GO:0030983">
    <property type="term" value="F:mismatched DNA binding"/>
    <property type="evidence" value="ECO:0007669"/>
    <property type="project" value="UniProtKB-UniRule"/>
</dbReference>
<dbReference type="Gene3D" id="3.30.420.110">
    <property type="entry name" value="MutS, connector domain"/>
    <property type="match status" value="1"/>
</dbReference>
<dbReference type="InterPro" id="IPR045076">
    <property type="entry name" value="MutS"/>
</dbReference>
<feature type="region of interest" description="Disordered" evidence="12">
    <location>
        <begin position="24"/>
        <end position="117"/>
    </location>
</feature>
<evidence type="ECO:0000256" key="11">
    <source>
        <dbReference type="PIRNR" id="PIRNR037677"/>
    </source>
</evidence>
<evidence type="ECO:0000256" key="4">
    <source>
        <dbReference type="ARBA" id="ARBA00022763"/>
    </source>
</evidence>
<dbReference type="SMART" id="SM00534">
    <property type="entry name" value="MUTSac"/>
    <property type="match status" value="1"/>
</dbReference>
<evidence type="ECO:0000259" key="13">
    <source>
        <dbReference type="PROSITE" id="PS00486"/>
    </source>
</evidence>
<evidence type="ECO:0000256" key="3">
    <source>
        <dbReference type="ARBA" id="ARBA00022741"/>
    </source>
</evidence>
<reference evidence="15" key="1">
    <citation type="submission" date="2016-05" db="EMBL/GenBank/DDBJ databases">
        <title>Comparative genomics of biotechnologically important yeasts.</title>
        <authorList>
            <consortium name="DOE Joint Genome Institute"/>
            <person name="Riley R."/>
            <person name="Haridas S."/>
            <person name="Wolfe K.H."/>
            <person name="Lopes M.R."/>
            <person name="Hittinger C.T."/>
            <person name="Goker M."/>
            <person name="Salamov A."/>
            <person name="Wisecaver J."/>
            <person name="Long T.M."/>
            <person name="Aerts A.L."/>
            <person name="Barry K."/>
            <person name="Choi C."/>
            <person name="Clum A."/>
            <person name="Coughlan A.Y."/>
            <person name="Deshpande S."/>
            <person name="Douglass A.P."/>
            <person name="Hanson S.J."/>
            <person name="Klenk H.-P."/>
            <person name="Labutti K."/>
            <person name="Lapidus A."/>
            <person name="Lindquist E."/>
            <person name="Lipzen A."/>
            <person name="Meier-Kolthoff J.P."/>
            <person name="Ohm R.A."/>
            <person name="Otillar R.P."/>
            <person name="Pangilinan J."/>
            <person name="Peng Y."/>
            <person name="Rokas A."/>
            <person name="Rosa C.A."/>
            <person name="Scheuner C."/>
            <person name="Sibirny A.A."/>
            <person name="Slot J.C."/>
            <person name="Stielow J.B."/>
            <person name="Sun H."/>
            <person name="Kurtzman C.P."/>
            <person name="Blackwell M."/>
            <person name="Grigoriev I.V."/>
            <person name="Jeffries T.W."/>
        </authorList>
    </citation>
    <scope>NUCLEOTIDE SEQUENCE [LARGE SCALE GENOMIC DNA]</scope>
    <source>
        <strain evidence="15">DSM 1968</strain>
    </source>
</reference>
<dbReference type="STRING" id="1344418.A0A1D2VSI6"/>
<dbReference type="PANTHER" id="PTHR11361">
    <property type="entry name" value="DNA MISMATCH REPAIR PROTEIN MUTS FAMILY MEMBER"/>
    <property type="match status" value="1"/>
</dbReference>
<evidence type="ECO:0000313" key="14">
    <source>
        <dbReference type="EMBL" id="ODV64537.1"/>
    </source>
</evidence>
<feature type="compositionally biased region" description="Polar residues" evidence="12">
    <location>
        <begin position="59"/>
        <end position="68"/>
    </location>
</feature>
<dbReference type="InterPro" id="IPR007860">
    <property type="entry name" value="DNA_mmatch_repair_MutS_con_dom"/>
</dbReference>
<keyword evidence="6 11" id="KW-0238">DNA-binding</keyword>
<dbReference type="GO" id="GO:0006298">
    <property type="term" value="P:mismatch repair"/>
    <property type="evidence" value="ECO:0007669"/>
    <property type="project" value="InterPro"/>
</dbReference>
<evidence type="ECO:0000256" key="9">
    <source>
        <dbReference type="ARBA" id="ARBA00025373"/>
    </source>
</evidence>
<feature type="domain" description="DNA mismatch repair proteins mutS family" evidence="13">
    <location>
        <begin position="1034"/>
        <end position="1050"/>
    </location>
</feature>
<dbReference type="Gene3D" id="3.40.1170.10">
    <property type="entry name" value="DNA repair protein MutS, domain I"/>
    <property type="match status" value="1"/>
</dbReference>
<feature type="compositionally biased region" description="Polar residues" evidence="12">
    <location>
        <begin position="76"/>
        <end position="93"/>
    </location>
</feature>
<dbReference type="Pfam" id="PF05188">
    <property type="entry name" value="MutS_II"/>
    <property type="match status" value="1"/>
</dbReference>
<dbReference type="OrthoDB" id="121051at2759"/>
<feature type="compositionally biased region" description="Polar residues" evidence="12">
    <location>
        <begin position="36"/>
        <end position="50"/>
    </location>
</feature>
<dbReference type="InterPro" id="IPR036678">
    <property type="entry name" value="MutS_con_dom_sf"/>
</dbReference>
<keyword evidence="5 11" id="KW-0067">ATP-binding</keyword>
<name>A0A1D2VSI6_9ASCO</name>
<dbReference type="InterPro" id="IPR036187">
    <property type="entry name" value="DNA_mismatch_repair_MutS_sf"/>
</dbReference>
<comment type="subcellular location">
    <subcellularLocation>
        <location evidence="1">Nucleus</location>
    </subcellularLocation>
</comment>
<keyword evidence="3 11" id="KW-0547">Nucleotide-binding</keyword>
<evidence type="ECO:0000256" key="2">
    <source>
        <dbReference type="ARBA" id="ARBA00007094"/>
    </source>
</evidence>
<comment type="similarity">
    <text evidence="2">Belongs to the DNA mismatch repair MutS family. MSH3 subfamily.</text>
</comment>
<dbReference type="Proteomes" id="UP000095038">
    <property type="component" value="Unassembled WGS sequence"/>
</dbReference>
<dbReference type="SMART" id="SM00533">
    <property type="entry name" value="MUTSd"/>
    <property type="match status" value="1"/>
</dbReference>
<dbReference type="Pfam" id="PF05190">
    <property type="entry name" value="MutS_IV"/>
    <property type="match status" value="1"/>
</dbReference>
<dbReference type="Pfam" id="PF01624">
    <property type="entry name" value="MutS_I"/>
    <property type="match status" value="1"/>
</dbReference>
<dbReference type="RefSeq" id="XP_020050844.1">
    <property type="nucleotide sequence ID" value="XM_020192574.1"/>
</dbReference>
<dbReference type="InterPro" id="IPR007695">
    <property type="entry name" value="DNA_mismatch_repair_MutS-lik_N"/>
</dbReference>
<organism evidence="14 15">
    <name type="scientific">Ascoidea rubescens DSM 1968</name>
    <dbReference type="NCBI Taxonomy" id="1344418"/>
    <lineage>
        <taxon>Eukaryota</taxon>
        <taxon>Fungi</taxon>
        <taxon>Dikarya</taxon>
        <taxon>Ascomycota</taxon>
        <taxon>Saccharomycotina</taxon>
        <taxon>Saccharomycetes</taxon>
        <taxon>Ascoideaceae</taxon>
        <taxon>Ascoidea</taxon>
    </lineage>
</organism>
<dbReference type="PIRSF" id="PIRSF037677">
    <property type="entry name" value="DNA_mis_repair_Msh6"/>
    <property type="match status" value="1"/>
</dbReference>
<dbReference type="FunFam" id="3.40.50.300:FF:000870">
    <property type="entry name" value="MutS protein homolog 4"/>
    <property type="match status" value="1"/>
</dbReference>
<proteinExistence type="inferred from homology"/>
<dbReference type="PROSITE" id="PS00486">
    <property type="entry name" value="DNA_MISMATCH_REPAIR_2"/>
    <property type="match status" value="1"/>
</dbReference>
<keyword evidence="8" id="KW-0539">Nucleus</keyword>
<dbReference type="GO" id="GO:0005634">
    <property type="term" value="C:nucleus"/>
    <property type="evidence" value="ECO:0007669"/>
    <property type="project" value="UniProtKB-SubCell"/>
</dbReference>
<keyword evidence="15" id="KW-1185">Reference proteome</keyword>
<dbReference type="GO" id="GO:0006312">
    <property type="term" value="P:mitotic recombination"/>
    <property type="evidence" value="ECO:0007669"/>
    <property type="project" value="TreeGrafter"/>
</dbReference>
<dbReference type="InterPro" id="IPR000432">
    <property type="entry name" value="DNA_mismatch_repair_MutS_C"/>
</dbReference>
<accession>A0A1D2VSI6</accession>
<evidence type="ECO:0000256" key="5">
    <source>
        <dbReference type="ARBA" id="ARBA00022840"/>
    </source>
</evidence>
<dbReference type="AlphaFoldDB" id="A0A1D2VSI6"/>
<comment type="subunit">
    <text evidence="10">Heterodimer consisting of MSH2-MSH3 (MutS beta). Forms a ternary complex with MutL alpha (MLH1-PMS1).</text>
</comment>
<dbReference type="Pfam" id="PF00488">
    <property type="entry name" value="MutS_V"/>
    <property type="match status" value="1"/>
</dbReference>
<evidence type="ECO:0000313" key="15">
    <source>
        <dbReference type="Proteomes" id="UP000095038"/>
    </source>
</evidence>
<dbReference type="Pfam" id="PF05192">
    <property type="entry name" value="MutS_III"/>
    <property type="match status" value="1"/>
</dbReference>
<sequence>MSRKSFFFRKNYLKKKEKDVLKLKLNKNTSDHENLRQSSKGTSTQTTLSSFFKPFEQAPNENSQNSTKIDNKLDSKTNSQENVRSNVGSQKQPINLDPVEKESTEFSRGINDESSSNFKNRNKDSYVSSDCLLKNNNFSSFVDNNTNDKDSFQTDIIDLVESSLTGILNETNGTPMKKHLSLNDFKFEKEKIINTHEKDKNTNYSSKSLKRNLEDLETPFNRKFSNTKKIKLDSKKVKLTPLEQQYVDLKLKNLDKILMIQSGYKYIFYASDAVIASETLHIMLMAGKLSIDFNNPNQNDYKYDKLAHSSIPIERLHIHIKRLISHGFKVGVVEQIESSNVKKLNNDRKLFKRDLTQVYTSATYIEDYSNDDVQLSRKNNYVICLIETSTKENNKTTLTSLVAVQPSTGEIIYDQFEDSFLRSELESRLLYFNSNEFVLINGLLTKTSKEIFKKKFNSSIDDNIKVKKYDNIIYENYYKHEIVGYINELNLPNADELRDFVLSLDPNVYKCIYHLIEYLKEFNLDNIFQIISNYSSFQDLNHMVLGSQTIKNLEIFQNSTNLDEEGSLLWLLDNTCTKNGYRLLKSWILKPLTNKVEIEKRLNSVEDLVENFKFSASPDDNKKSSFYFLEILVKFLKKSNKDLEKSIMRVHYQKCSRKEIYLFLRDFCEIVDIFLKHYKAKSFKVCFKSDGLHNIFNLLFNTTIKLDPVIKTLLEMINISVAMDESDFEVQKLNFFNRIETLLQNKNFESQQNVDSHSFIFKNNEYTLFLETIDEIKSKIDIIEGQFEDELKCIRRLLKRSALKYSTVSKEAYLVEVSNNVAKTIPKDWLKISKTKKFSRFRTPNCTDLLKQKNVLHEKLVLENERFFKEIFLREIDKNLIYFNKIVKYLSILDCLLSLAVVSSKMGYVKPKFYDDSKTQQIEIKEGRNPIIEQFVSQNGYISNDFEISDTEGRISILTGPNMGGKSSFVKQLALIVIMAQIGCYVPAYCCSLSIFNSIHIRMGAEDNILENYSTFMVEMLEVSNIIHSCNSKSLVIFDEVGRGTGTIDGTAIAYAILNYFLDEEISVKPLILFITHFTSLSDLELSNPRIVRNYHMGFIEDKNSESNQLDKFPTITFLYTLVKGISKSSYGLNAAKLAQLPEDILEKAWEISKQMQNDEKKAKERSWLMEARRLIMDIENKSFSELKHLTNSL</sequence>
<evidence type="ECO:0000256" key="10">
    <source>
        <dbReference type="ARBA" id="ARBA00025902"/>
    </source>
</evidence>
<dbReference type="SUPFAM" id="SSF53150">
    <property type="entry name" value="DNA repair protein MutS, domain II"/>
    <property type="match status" value="1"/>
</dbReference>
<dbReference type="FunCoup" id="A0A1D2VSI6">
    <property type="interactions" value="814"/>
</dbReference>
<dbReference type="GeneID" id="30966210"/>
<dbReference type="EMBL" id="KV454475">
    <property type="protein sequence ID" value="ODV64537.1"/>
    <property type="molecule type" value="Genomic_DNA"/>
</dbReference>
<dbReference type="Gene3D" id="3.40.50.300">
    <property type="entry name" value="P-loop containing nucleotide triphosphate hydrolases"/>
    <property type="match status" value="1"/>
</dbReference>
<dbReference type="InterPro" id="IPR017261">
    <property type="entry name" value="DNA_mismatch_repair_MutS/MSH"/>
</dbReference>
<dbReference type="Gene3D" id="1.10.1420.10">
    <property type="match status" value="2"/>
</dbReference>
<evidence type="ECO:0000256" key="1">
    <source>
        <dbReference type="ARBA" id="ARBA00004123"/>
    </source>
</evidence>
<evidence type="ECO:0000256" key="7">
    <source>
        <dbReference type="ARBA" id="ARBA00023204"/>
    </source>
</evidence>
<protein>
    <recommendedName>
        <fullName evidence="11">DNA mismatch repair protein</fullName>
    </recommendedName>
</protein>
<gene>
    <name evidence="14" type="ORF">ASCRUDRAFT_74141</name>
</gene>
<evidence type="ECO:0000256" key="8">
    <source>
        <dbReference type="ARBA" id="ARBA00023242"/>
    </source>
</evidence>
<dbReference type="PANTHER" id="PTHR11361:SF122">
    <property type="entry name" value="DNA MISMATCH REPAIR PROTEIN MSH3"/>
    <property type="match status" value="1"/>
</dbReference>
<dbReference type="SUPFAM" id="SSF48334">
    <property type="entry name" value="DNA repair protein MutS, domain III"/>
    <property type="match status" value="1"/>
</dbReference>
<dbReference type="SUPFAM" id="SSF52540">
    <property type="entry name" value="P-loop containing nucleoside triphosphate hydrolases"/>
    <property type="match status" value="1"/>
</dbReference>